<dbReference type="Gene3D" id="3.40.50.720">
    <property type="entry name" value="NAD(P)-binding Rossmann-like Domain"/>
    <property type="match status" value="1"/>
</dbReference>
<dbReference type="SUPFAM" id="SSF51735">
    <property type="entry name" value="NAD(P)-binding Rossmann-fold domains"/>
    <property type="match status" value="1"/>
</dbReference>
<dbReference type="InterPro" id="IPR013154">
    <property type="entry name" value="ADH-like_N"/>
</dbReference>
<organism evidence="4 5">
    <name type="scientific">Penicillium camemberti (strain FM 013)</name>
    <dbReference type="NCBI Taxonomy" id="1429867"/>
    <lineage>
        <taxon>Eukaryota</taxon>
        <taxon>Fungi</taxon>
        <taxon>Dikarya</taxon>
        <taxon>Ascomycota</taxon>
        <taxon>Pezizomycotina</taxon>
        <taxon>Eurotiomycetes</taxon>
        <taxon>Eurotiomycetidae</taxon>
        <taxon>Eurotiales</taxon>
        <taxon>Aspergillaceae</taxon>
        <taxon>Penicillium</taxon>
    </lineage>
</organism>
<dbReference type="Pfam" id="PF08240">
    <property type="entry name" value="ADH_N"/>
    <property type="match status" value="1"/>
</dbReference>
<dbReference type="Proteomes" id="UP000053732">
    <property type="component" value="Unassembled WGS sequence"/>
</dbReference>
<proteinExistence type="inferred from homology"/>
<protein>
    <submittedName>
        <fullName evidence="4">Alcohol dehydrogenase superfamily, zinc-containing</fullName>
    </submittedName>
</protein>
<reference evidence="4 5" key="1">
    <citation type="journal article" date="2014" name="Nat. Commun.">
        <title>Multiple recent horizontal transfers of a large genomic region in cheese making fungi.</title>
        <authorList>
            <person name="Cheeseman K."/>
            <person name="Ropars J."/>
            <person name="Renault P."/>
            <person name="Dupont J."/>
            <person name="Gouzy J."/>
            <person name="Branca A."/>
            <person name="Abraham A.L."/>
            <person name="Ceppi M."/>
            <person name="Conseiller E."/>
            <person name="Debuchy R."/>
            <person name="Malagnac F."/>
            <person name="Goarin A."/>
            <person name="Silar P."/>
            <person name="Lacoste S."/>
            <person name="Sallet E."/>
            <person name="Bensimon A."/>
            <person name="Giraud T."/>
            <person name="Brygoo Y."/>
        </authorList>
    </citation>
    <scope>NUCLEOTIDE SEQUENCE [LARGE SCALE GENOMIC DNA]</scope>
    <source>
        <strain evidence="5">FM 013</strain>
    </source>
</reference>
<keyword evidence="5" id="KW-1185">Reference proteome</keyword>
<dbReference type="SUPFAM" id="SSF50129">
    <property type="entry name" value="GroES-like"/>
    <property type="match status" value="1"/>
</dbReference>
<dbReference type="SMART" id="SM00829">
    <property type="entry name" value="PKS_ER"/>
    <property type="match status" value="1"/>
</dbReference>
<dbReference type="EMBL" id="HG793164">
    <property type="protein sequence ID" value="CRL28911.1"/>
    <property type="molecule type" value="Genomic_DNA"/>
</dbReference>
<evidence type="ECO:0000259" key="3">
    <source>
        <dbReference type="SMART" id="SM00829"/>
    </source>
</evidence>
<sequence>MKGLVATRSLPKQILNFASGSSFGQCARVTDLPIPQITDSEILVRVRYVALNPIDFKDIDFLSPNKSLIGCDYAGEVSEVGKAMAGRWKVGDRVAGFVHGGQYPDVGSFAEYLKVDGELAWKIPDGISHSEAATYGIPAATAVLALSYLDISWEDISTGSKANLSERTPILIYSGGSNVGLFAIQFAKRAGLHVVVTASPRSFDLVKRYGADAVFDYQSPTAISEISKAYPNITKALDCFSEGKSSQFCAEVLSKGRVITLLDQGKPKKLDIEYKFLMVYTVFGRPFSLLAPLGPAFPVVPNDHKVLSQFYADLGRLCHDVKAPPVTVTRGGFDGILEGLQKLRKGESRGTKLVLELSQ</sequence>
<dbReference type="InterPro" id="IPR020843">
    <property type="entry name" value="ER"/>
</dbReference>
<dbReference type="Gene3D" id="3.90.180.10">
    <property type="entry name" value="Medium-chain alcohol dehydrogenases, catalytic domain"/>
    <property type="match status" value="1"/>
</dbReference>
<feature type="domain" description="Enoyl reductase (ER)" evidence="3">
    <location>
        <begin position="24"/>
        <end position="355"/>
    </location>
</feature>
<keyword evidence="2" id="KW-0560">Oxidoreductase</keyword>
<dbReference type="AlphaFoldDB" id="A0A0G4PS44"/>
<dbReference type="InterPro" id="IPR047122">
    <property type="entry name" value="Trans-enoyl_RdTase-like"/>
</dbReference>
<dbReference type="InterPro" id="IPR011032">
    <property type="entry name" value="GroES-like_sf"/>
</dbReference>
<accession>A0A0G4PS44</accession>
<evidence type="ECO:0000256" key="1">
    <source>
        <dbReference type="ARBA" id="ARBA00008072"/>
    </source>
</evidence>
<dbReference type="Pfam" id="PF00107">
    <property type="entry name" value="ADH_zinc_N"/>
    <property type="match status" value="1"/>
</dbReference>
<dbReference type="PANTHER" id="PTHR45348">
    <property type="entry name" value="HYPOTHETICAL OXIDOREDUCTASE (EUROFUNG)"/>
    <property type="match status" value="1"/>
</dbReference>
<dbReference type="GO" id="GO:0016651">
    <property type="term" value="F:oxidoreductase activity, acting on NAD(P)H"/>
    <property type="evidence" value="ECO:0007669"/>
    <property type="project" value="InterPro"/>
</dbReference>
<name>A0A0G4PS44_PENC3</name>
<evidence type="ECO:0000256" key="2">
    <source>
        <dbReference type="ARBA" id="ARBA00023002"/>
    </source>
</evidence>
<dbReference type="STRING" id="1429867.A0A0G4PS44"/>
<dbReference type="InterPro" id="IPR036291">
    <property type="entry name" value="NAD(P)-bd_dom_sf"/>
</dbReference>
<dbReference type="PANTHER" id="PTHR45348:SF7">
    <property type="entry name" value="ZINC BINDING OXIDOREDUCTASE, PUTATIVE-RELATED"/>
    <property type="match status" value="1"/>
</dbReference>
<dbReference type="InterPro" id="IPR013149">
    <property type="entry name" value="ADH-like_C"/>
</dbReference>
<comment type="similarity">
    <text evidence="1">Belongs to the zinc-containing alcohol dehydrogenase family.</text>
</comment>
<gene>
    <name evidence="4" type="ORF">PCAMFM013_S031g000079</name>
</gene>
<evidence type="ECO:0000313" key="5">
    <source>
        <dbReference type="Proteomes" id="UP000053732"/>
    </source>
</evidence>
<dbReference type="CDD" id="cd08249">
    <property type="entry name" value="enoyl_reductase_like"/>
    <property type="match status" value="1"/>
</dbReference>
<evidence type="ECO:0000313" key="4">
    <source>
        <dbReference type="EMBL" id="CRL28911.1"/>
    </source>
</evidence>